<dbReference type="OrthoDB" id="3034763at2"/>
<dbReference type="AlphaFoldDB" id="A1HLZ0"/>
<evidence type="ECO:0000313" key="2">
    <source>
        <dbReference type="Proteomes" id="UP000005139"/>
    </source>
</evidence>
<keyword evidence="2" id="KW-1185">Reference proteome</keyword>
<accession>A1HLZ0</accession>
<comment type="caution">
    <text evidence="1">The sequence shown here is derived from an EMBL/GenBank/DDBJ whole genome shotgun (WGS) entry which is preliminary data.</text>
</comment>
<dbReference type="Proteomes" id="UP000005139">
    <property type="component" value="Unassembled WGS sequence"/>
</dbReference>
<proteinExistence type="predicted"/>
<dbReference type="EMBL" id="AAWL01000001">
    <property type="protein sequence ID" value="EAX48842.1"/>
    <property type="molecule type" value="Genomic_DNA"/>
</dbReference>
<reference evidence="1 2" key="1">
    <citation type="submission" date="2007-01" db="EMBL/GenBank/DDBJ databases">
        <title>Annotation of the draft genome assembly of Thermosinus carboxydivorans Nor1.</title>
        <authorList>
            <consortium name="US DOE Joint Genome Institute (JGI-ORNL)"/>
            <person name="Larimer F."/>
            <person name="Land M."/>
            <person name="Hauser L."/>
        </authorList>
    </citation>
    <scope>NUCLEOTIDE SEQUENCE [LARGE SCALE GENOMIC DNA]</scope>
    <source>
        <strain evidence="1 2">Nor1</strain>
    </source>
</reference>
<gene>
    <name evidence="1" type="ORF">TcarDRAFT_2531</name>
</gene>
<evidence type="ECO:0000313" key="1">
    <source>
        <dbReference type="EMBL" id="EAX48842.1"/>
    </source>
</evidence>
<reference evidence="1 2" key="2">
    <citation type="submission" date="2007-01" db="EMBL/GenBank/DDBJ databases">
        <title>Sequencing of the draft genome and assembly of Thermosinus carboxydivorans Nor1.</title>
        <authorList>
            <consortium name="US DOE Joint Genome Institute (JGI-PGF)"/>
            <person name="Copeland A."/>
            <person name="Lucas S."/>
            <person name="Lapidus A."/>
            <person name="Barry K."/>
            <person name="Glavina del Rio T."/>
            <person name="Dalin E."/>
            <person name="Tice H."/>
            <person name="Bruce D."/>
            <person name="Pitluck S."/>
            <person name="Richardson P."/>
        </authorList>
    </citation>
    <scope>NUCLEOTIDE SEQUENCE [LARGE SCALE GENOMIC DNA]</scope>
    <source>
        <strain evidence="1 2">Nor1</strain>
    </source>
</reference>
<dbReference type="RefSeq" id="WP_007288049.1">
    <property type="nucleotide sequence ID" value="NZ_AAWL01000001.1"/>
</dbReference>
<protein>
    <submittedName>
        <fullName evidence="1">Uncharacterized protein</fullName>
    </submittedName>
</protein>
<sequence length="96" mass="11137">MSEIYRVAIHHDNDNGYIEYDPGTKTIKVVLADDGKRRQVEAFLSRKHVIRMAQKTLRDFKDAVAVPTESVEQLKLALTRLWEHTGVYVDWSRPLV</sequence>
<name>A1HLZ0_9FIRM</name>
<organism evidence="1 2">
    <name type="scientific">Thermosinus carboxydivorans Nor1</name>
    <dbReference type="NCBI Taxonomy" id="401526"/>
    <lineage>
        <taxon>Bacteria</taxon>
        <taxon>Bacillati</taxon>
        <taxon>Bacillota</taxon>
        <taxon>Negativicutes</taxon>
        <taxon>Selenomonadales</taxon>
        <taxon>Sporomusaceae</taxon>
        <taxon>Thermosinus</taxon>
    </lineage>
</organism>
<dbReference type="eggNOG" id="ENOG50334F7">
    <property type="taxonomic scope" value="Bacteria"/>
</dbReference>